<keyword evidence="1" id="KW-0472">Membrane</keyword>
<evidence type="ECO:0000256" key="1">
    <source>
        <dbReference type="SAM" id="Phobius"/>
    </source>
</evidence>
<reference evidence="2 3" key="1">
    <citation type="submission" date="2016-07" db="EMBL/GenBank/DDBJ databases">
        <title>Pervasive Adenine N6-methylation of Active Genes in Fungi.</title>
        <authorList>
            <consortium name="DOE Joint Genome Institute"/>
            <person name="Mondo S.J."/>
            <person name="Dannebaum R.O."/>
            <person name="Kuo R.C."/>
            <person name="Labutti K."/>
            <person name="Haridas S."/>
            <person name="Kuo A."/>
            <person name="Salamov A."/>
            <person name="Ahrendt S.R."/>
            <person name="Lipzen A."/>
            <person name="Sullivan W."/>
            <person name="Andreopoulos W.B."/>
            <person name="Clum A."/>
            <person name="Lindquist E."/>
            <person name="Daum C."/>
            <person name="Ramamoorthy G.K."/>
            <person name="Gryganskyi A."/>
            <person name="Culley D."/>
            <person name="Magnuson J.K."/>
            <person name="James T.Y."/>
            <person name="O'Malley M.A."/>
            <person name="Stajich J.E."/>
            <person name="Spatafora J.W."/>
            <person name="Visel A."/>
            <person name="Grigoriev I.V."/>
        </authorList>
    </citation>
    <scope>NUCLEOTIDE SEQUENCE [LARGE SCALE GENOMIC DNA]</scope>
    <source>
        <strain evidence="2 3">NRRL 1336</strain>
    </source>
</reference>
<dbReference type="AlphaFoldDB" id="A0A1X2I570"/>
<proteinExistence type="predicted"/>
<protein>
    <submittedName>
        <fullName evidence="2">Uncharacterized protein</fullName>
    </submittedName>
</protein>
<evidence type="ECO:0000313" key="3">
    <source>
        <dbReference type="Proteomes" id="UP000193560"/>
    </source>
</evidence>
<sequence length="89" mass="10439">MRIGLVGCVWYSVWWRLRFHFFSLFKTALIYGKPIAAQSIIVIFFIGFGTPFKVILQLVPFDFGIPFLEFFELDPQKCIFPSNQLLFPI</sequence>
<accession>A0A1X2I570</accession>
<name>A0A1X2I570_9FUNG</name>
<organism evidence="2 3">
    <name type="scientific">Absidia repens</name>
    <dbReference type="NCBI Taxonomy" id="90262"/>
    <lineage>
        <taxon>Eukaryota</taxon>
        <taxon>Fungi</taxon>
        <taxon>Fungi incertae sedis</taxon>
        <taxon>Mucoromycota</taxon>
        <taxon>Mucoromycotina</taxon>
        <taxon>Mucoromycetes</taxon>
        <taxon>Mucorales</taxon>
        <taxon>Cunninghamellaceae</taxon>
        <taxon>Absidia</taxon>
    </lineage>
</organism>
<keyword evidence="3" id="KW-1185">Reference proteome</keyword>
<dbReference type="Proteomes" id="UP000193560">
    <property type="component" value="Unassembled WGS sequence"/>
</dbReference>
<keyword evidence="1" id="KW-1133">Transmembrane helix</keyword>
<dbReference type="EMBL" id="MCGE01000027">
    <property type="protein sequence ID" value="ORZ09549.1"/>
    <property type="molecule type" value="Genomic_DNA"/>
</dbReference>
<gene>
    <name evidence="2" type="ORF">BCR42DRAFT_423637</name>
</gene>
<evidence type="ECO:0000313" key="2">
    <source>
        <dbReference type="EMBL" id="ORZ09549.1"/>
    </source>
</evidence>
<comment type="caution">
    <text evidence="2">The sequence shown here is derived from an EMBL/GenBank/DDBJ whole genome shotgun (WGS) entry which is preliminary data.</text>
</comment>
<feature type="transmembrane region" description="Helical" evidence="1">
    <location>
        <begin position="35"/>
        <end position="56"/>
    </location>
</feature>
<keyword evidence="1" id="KW-0812">Transmembrane</keyword>